<dbReference type="Gene3D" id="1.10.10.10">
    <property type="entry name" value="Winged helix-like DNA-binding domain superfamily/Winged helix DNA-binding domain"/>
    <property type="match status" value="1"/>
</dbReference>
<evidence type="ECO:0000313" key="3">
    <source>
        <dbReference type="Proteomes" id="UP000747542"/>
    </source>
</evidence>
<dbReference type="Pfam" id="PF13384">
    <property type="entry name" value="HTH_23"/>
    <property type="match status" value="1"/>
</dbReference>
<evidence type="ECO:0000313" key="2">
    <source>
        <dbReference type="EMBL" id="KAG7162291.1"/>
    </source>
</evidence>
<dbReference type="SUPFAM" id="SSF46689">
    <property type="entry name" value="Homeodomain-like"/>
    <property type="match status" value="1"/>
</dbReference>
<dbReference type="InterPro" id="IPR036388">
    <property type="entry name" value="WH-like_DNA-bd_sf"/>
</dbReference>
<comment type="caution">
    <text evidence="2">The sequence shown here is derived from an EMBL/GenBank/DDBJ whole genome shotgun (WGS) entry which is preliminary data.</text>
</comment>
<protein>
    <submittedName>
        <fullName evidence="2">Putative Glutamate receptor-like 73</fullName>
    </submittedName>
</protein>
<sequence>MKWRRPVKTTAVEDRVRFVWMWVGGKSLRAIARETGTSVPTVYRWVQRWQQEGNVNSKTRGHKPRVVTLASTQTGDRLNDSVTAHTTAPQFPRSKMDSHPMLHCCYKLKIVPTYFVDYTGSEIHQYLTPYTDIIKLIAKIQSQ</sequence>
<dbReference type="Proteomes" id="UP000747542">
    <property type="component" value="Unassembled WGS sequence"/>
</dbReference>
<proteinExistence type="predicted"/>
<organism evidence="2 3">
    <name type="scientific">Homarus americanus</name>
    <name type="common">American lobster</name>
    <dbReference type="NCBI Taxonomy" id="6706"/>
    <lineage>
        <taxon>Eukaryota</taxon>
        <taxon>Metazoa</taxon>
        <taxon>Ecdysozoa</taxon>
        <taxon>Arthropoda</taxon>
        <taxon>Crustacea</taxon>
        <taxon>Multicrustacea</taxon>
        <taxon>Malacostraca</taxon>
        <taxon>Eumalacostraca</taxon>
        <taxon>Eucarida</taxon>
        <taxon>Decapoda</taxon>
        <taxon>Pleocyemata</taxon>
        <taxon>Astacidea</taxon>
        <taxon>Nephropoidea</taxon>
        <taxon>Nephropidae</taxon>
        <taxon>Homarus</taxon>
    </lineage>
</organism>
<comment type="subcellular location">
    <subcellularLocation>
        <location evidence="1">Nucleus</location>
    </subcellularLocation>
</comment>
<accession>A0A8J5MT05</accession>
<dbReference type="GO" id="GO:0005634">
    <property type="term" value="C:nucleus"/>
    <property type="evidence" value="ECO:0007669"/>
    <property type="project" value="UniProtKB-SubCell"/>
</dbReference>
<dbReference type="InterPro" id="IPR009057">
    <property type="entry name" value="Homeodomain-like_sf"/>
</dbReference>
<evidence type="ECO:0000256" key="1">
    <source>
        <dbReference type="ARBA" id="ARBA00004123"/>
    </source>
</evidence>
<keyword evidence="2" id="KW-0675">Receptor</keyword>
<name>A0A8J5MT05_HOMAM</name>
<reference evidence="2" key="1">
    <citation type="journal article" date="2021" name="Sci. Adv.">
        <title>The American lobster genome reveals insights on longevity, neural, and immune adaptations.</title>
        <authorList>
            <person name="Polinski J.M."/>
            <person name="Zimin A.V."/>
            <person name="Clark K.F."/>
            <person name="Kohn A.B."/>
            <person name="Sadowski N."/>
            <person name="Timp W."/>
            <person name="Ptitsyn A."/>
            <person name="Khanna P."/>
            <person name="Romanova D.Y."/>
            <person name="Williams P."/>
            <person name="Greenwood S.J."/>
            <person name="Moroz L.L."/>
            <person name="Walt D.R."/>
            <person name="Bodnar A.G."/>
        </authorList>
    </citation>
    <scope>NUCLEOTIDE SEQUENCE</scope>
    <source>
        <strain evidence="2">GMGI-L3</strain>
    </source>
</reference>
<dbReference type="EMBL" id="JAHLQT010027705">
    <property type="protein sequence ID" value="KAG7162291.1"/>
    <property type="molecule type" value="Genomic_DNA"/>
</dbReference>
<keyword evidence="3" id="KW-1185">Reference proteome</keyword>
<dbReference type="AlphaFoldDB" id="A0A8J5MT05"/>
<gene>
    <name evidence="2" type="primary">Glrk-L73</name>
    <name evidence="2" type="ORF">Hamer_G007801</name>
</gene>